<dbReference type="PATRIC" id="fig|1114963.3.peg.3053"/>
<organism evidence="1 2">
    <name type="scientific">Novosphingobium barchaimii LL02</name>
    <dbReference type="NCBI Taxonomy" id="1114963"/>
    <lineage>
        <taxon>Bacteria</taxon>
        <taxon>Pseudomonadati</taxon>
        <taxon>Pseudomonadota</taxon>
        <taxon>Alphaproteobacteria</taxon>
        <taxon>Sphingomonadales</taxon>
        <taxon>Sphingomonadaceae</taxon>
        <taxon>Novosphingobium</taxon>
    </lineage>
</organism>
<keyword evidence="2" id="KW-1185">Reference proteome</keyword>
<dbReference type="EMBL" id="JACU01000006">
    <property type="protein sequence ID" value="KMS54234.1"/>
    <property type="molecule type" value="Genomic_DNA"/>
</dbReference>
<comment type="caution">
    <text evidence="1">The sequence shown here is derived from an EMBL/GenBank/DDBJ whole genome shotgun (WGS) entry which is preliminary data.</text>
</comment>
<sequence>MTNRMYRLLELHQKLDAVIKRTKASRFVDPLAVARLEKRKRRLRDRLARLFAFPPHRAVSL</sequence>
<evidence type="ECO:0008006" key="3">
    <source>
        <dbReference type="Google" id="ProtNLM"/>
    </source>
</evidence>
<evidence type="ECO:0000313" key="1">
    <source>
        <dbReference type="EMBL" id="KMS54234.1"/>
    </source>
</evidence>
<dbReference type="Proteomes" id="UP000052268">
    <property type="component" value="Unassembled WGS sequence"/>
</dbReference>
<gene>
    <name evidence="1" type="ORF">V474_21080</name>
</gene>
<dbReference type="Pfam" id="PF04325">
    <property type="entry name" value="DUF465"/>
    <property type="match status" value="1"/>
</dbReference>
<dbReference type="InterPro" id="IPR007420">
    <property type="entry name" value="DUF465"/>
</dbReference>
<reference evidence="1 2" key="1">
    <citation type="journal article" date="2015" name="G3 (Bethesda)">
        <title>Insights into Ongoing Evolution of the Hexachlorocyclohexane Catabolic Pathway from Comparative Genomics of Ten Sphingomonadaceae Strains.</title>
        <authorList>
            <person name="Pearce S.L."/>
            <person name="Oakeshott J.G."/>
            <person name="Pandey G."/>
        </authorList>
    </citation>
    <scope>NUCLEOTIDE SEQUENCE [LARGE SCALE GENOMIC DNA]</scope>
    <source>
        <strain evidence="1 2">LL02</strain>
    </source>
</reference>
<dbReference type="OrthoDB" id="7585987at2"/>
<evidence type="ECO:0000313" key="2">
    <source>
        <dbReference type="Proteomes" id="UP000052268"/>
    </source>
</evidence>
<dbReference type="AlphaFoldDB" id="A0A0J7XRF3"/>
<accession>A0A0J7XRF3</accession>
<proteinExistence type="predicted"/>
<name>A0A0J7XRF3_9SPHN</name>
<protein>
    <recommendedName>
        <fullName evidence="3">DUF465 domain-containing protein</fullName>
    </recommendedName>
</protein>